<dbReference type="NCBIfam" id="TIGR01168">
    <property type="entry name" value="YSIRK_signal"/>
    <property type="match status" value="1"/>
</dbReference>
<feature type="compositionally biased region" description="Basic and acidic residues" evidence="5">
    <location>
        <begin position="98"/>
        <end position="130"/>
    </location>
</feature>
<dbReference type="InterPro" id="IPR019931">
    <property type="entry name" value="LPXTG_anchor"/>
</dbReference>
<dbReference type="InterPro" id="IPR005877">
    <property type="entry name" value="YSIRK_signal_dom"/>
</dbReference>
<feature type="compositionally biased region" description="Low complexity" evidence="5">
    <location>
        <begin position="479"/>
        <end position="491"/>
    </location>
</feature>
<keyword evidence="1" id="KW-0134">Cell wall</keyword>
<evidence type="ECO:0000256" key="4">
    <source>
        <dbReference type="ARBA" id="ARBA00023088"/>
    </source>
</evidence>
<feature type="transmembrane region" description="Helical" evidence="6">
    <location>
        <begin position="531"/>
        <end position="551"/>
    </location>
</feature>
<evidence type="ECO:0000259" key="7">
    <source>
        <dbReference type="PROSITE" id="PS50847"/>
    </source>
</evidence>
<comment type="caution">
    <text evidence="8">The sequence shown here is derived from an EMBL/GenBank/DDBJ whole genome shotgun (WGS) entry which is preliminary data.</text>
</comment>
<dbReference type="PROSITE" id="PS50847">
    <property type="entry name" value="GRAM_POS_ANCHORING"/>
    <property type="match status" value="1"/>
</dbReference>
<keyword evidence="2" id="KW-0964">Secreted</keyword>
<dbReference type="Pfam" id="PF04650">
    <property type="entry name" value="YSIRK_signal"/>
    <property type="match status" value="1"/>
</dbReference>
<dbReference type="EMBL" id="NCVA01000038">
    <property type="protein sequence ID" value="ORO84528.1"/>
    <property type="molecule type" value="Genomic_DNA"/>
</dbReference>
<keyword evidence="6" id="KW-1133">Transmembrane helix</keyword>
<reference evidence="8 9" key="1">
    <citation type="journal article" date="2016" name="Eur. J. Clin. Microbiol. Infect. Dis.">
        <title>Whole genome sequencing as a tool for phylogenetic analysis of clinical strains of Mitis group streptococci.</title>
        <authorList>
            <person name="Rasmussen L.H."/>
            <person name="Dargis R."/>
            <person name="Hojholt K."/>
            <person name="Christensen J.J."/>
            <person name="Skovgaard O."/>
            <person name="Justesen U.S."/>
            <person name="Rosenvinge F.S."/>
            <person name="Moser C."/>
            <person name="Lukjancenko O."/>
            <person name="Rasmussen S."/>
            <person name="Nielsen X.C."/>
        </authorList>
    </citation>
    <scope>NUCLEOTIDE SEQUENCE [LARGE SCALE GENOMIC DNA]</scope>
    <source>
        <strain evidence="8 9">RH_13585_10</strain>
    </source>
</reference>
<feature type="domain" description="Gram-positive cocci surface proteins LPxTG" evidence="7">
    <location>
        <begin position="522"/>
        <end position="557"/>
    </location>
</feature>
<feature type="compositionally biased region" description="Polar residues" evidence="5">
    <location>
        <begin position="80"/>
        <end position="97"/>
    </location>
</feature>
<sequence>MKFNPNQRYTRWSIRRLSVGVASVVVASGFFVLVGQPSSARADVVNPTPAQVVPDAASVSEKSDLPAEVLKKAVDVALPSEQSVPTPKASVDTTSSSEKADVTAKEPVVEPKEEVQAQPDSKKQTEDAVKPVESPASTGSGQDREASEAQPATTPAEVQKGVADNTKDTVDVPATYLDKANFPGPFTAGVNQVIPYEFFAGDGMLTRLILKASDKAPWSDNGTAKNPALPPVEKLGKGLYFYEVDLAGTQGKSDKELLDLLKQNGTQSYKATIKVYGAKDGKPDLTNLVATKDLTVNLNGLTTPNQVKESGLTTPNQVKESVVNNVKDMIDVPASYLDKAKVPGPFLAGVNQVIPYEAFGGDGMLTRLLLKASDKAPWSDNGTAKNPALLPLEGLAKGQYFYEVDLNGNTVGKDGQALLDQLRANGTHTYLATVKVYGSKDGKPDLTNLIATRQVTIQLRGKEMATIPSQQGQMNTKPSETGSTGTTEGMMGTNHHMSDMKVDQPASSPMANMMKKDDKAMLPNTGEAKTATAGLGIFGLALAGLIGLLGLTTKRED</sequence>
<dbReference type="eggNOG" id="ENOG5033R50">
    <property type="taxonomic scope" value="Bacteria"/>
</dbReference>
<evidence type="ECO:0000256" key="1">
    <source>
        <dbReference type="ARBA" id="ARBA00022512"/>
    </source>
</evidence>
<protein>
    <submittedName>
        <fullName evidence="8">YSIRK signal domain/LPXTG anchor domain surface protein</fullName>
    </submittedName>
</protein>
<dbReference type="Proteomes" id="UP000193064">
    <property type="component" value="Unassembled WGS sequence"/>
</dbReference>
<organism evidence="8 9">
    <name type="scientific">Streptococcus oralis subsp. dentisani</name>
    <dbReference type="NCBI Taxonomy" id="1458253"/>
    <lineage>
        <taxon>Bacteria</taxon>
        <taxon>Bacillati</taxon>
        <taxon>Bacillota</taxon>
        <taxon>Bacilli</taxon>
        <taxon>Lactobacillales</taxon>
        <taxon>Streptococcaceae</taxon>
        <taxon>Streptococcus</taxon>
    </lineage>
</organism>
<evidence type="ECO:0000313" key="8">
    <source>
        <dbReference type="EMBL" id="ORO84528.1"/>
    </source>
</evidence>
<keyword evidence="6" id="KW-0812">Transmembrane</keyword>
<keyword evidence="4" id="KW-0572">Peptidoglycan-anchor</keyword>
<evidence type="ECO:0000256" key="5">
    <source>
        <dbReference type="SAM" id="MobiDB-lite"/>
    </source>
</evidence>
<gene>
    <name evidence="8" type="ORF">B7705_02430</name>
</gene>
<name>A0A1X1JCY9_STROR</name>
<feature type="region of interest" description="Disordered" evidence="5">
    <location>
        <begin position="467"/>
        <end position="491"/>
    </location>
</feature>
<evidence type="ECO:0000256" key="3">
    <source>
        <dbReference type="ARBA" id="ARBA00022729"/>
    </source>
</evidence>
<dbReference type="Pfam" id="PF11966">
    <property type="entry name" value="SSURE"/>
    <property type="match status" value="2"/>
</dbReference>
<dbReference type="AlphaFoldDB" id="A0A1X1JCY9"/>
<evidence type="ECO:0000256" key="2">
    <source>
        <dbReference type="ARBA" id="ARBA00022525"/>
    </source>
</evidence>
<dbReference type="RefSeq" id="WP_084947451.1">
    <property type="nucleotide sequence ID" value="NZ_NCVA01000038.1"/>
</dbReference>
<feature type="compositionally biased region" description="Polar residues" evidence="5">
    <location>
        <begin position="467"/>
        <end position="478"/>
    </location>
</feature>
<dbReference type="Pfam" id="PF00746">
    <property type="entry name" value="Gram_pos_anchor"/>
    <property type="match status" value="1"/>
</dbReference>
<feature type="region of interest" description="Disordered" evidence="5">
    <location>
        <begin position="79"/>
        <end position="166"/>
    </location>
</feature>
<keyword evidence="6" id="KW-0472">Membrane</keyword>
<keyword evidence="3" id="KW-0732">Signal</keyword>
<evidence type="ECO:0000256" key="6">
    <source>
        <dbReference type="SAM" id="Phobius"/>
    </source>
</evidence>
<accession>A0A1X1JCY9</accession>
<evidence type="ECO:0000313" key="9">
    <source>
        <dbReference type="Proteomes" id="UP000193064"/>
    </source>
</evidence>
<proteinExistence type="predicted"/>
<dbReference type="InterPro" id="IPR021021">
    <property type="entry name" value="Fibronectin-binding_SSURE"/>
</dbReference>